<proteinExistence type="predicted"/>
<name>A0A9P8XXU7_9PEZI</name>
<accession>A0A9P8XXU7</accession>
<sequence length="552" mass="61879">MPDARHLPDEIFVNIFENFAIPAEALSTTFGDRHWAENGARRATLARACQASHRLRRVAEPILYRRLVHGSHNLLAVFCSRPALGEHVRHILYDGWTLEKSRDMMRVYSPTVRKIARDKYQSRALDRLLERTWDCSGNHEDARLDKPCDYFASQGYTMLLPLILVLTPNLETLTLLQRDLDQSDTLSRLFNFCGRRLECSGGLSDFGDGQTQIQALPLSKLRALATVGGSTRWPKEVDSTEDQAIVSLIFFPGLKSFSSSALDWAPISSVQRLNEARTDDAFMMDLTDPRAQHYHEHDYEDIDNPDDKGNALFPPAHGSHPNLEHLALVKSSGSSAADLREVLLVFPSLQSLVLHFVVFRDREKLDFAQYGNTLRDPATDAAHLRRFELEPALYEARLFGSGLDPEMADISEKEDQGIIGSLRDAMPSLEQLRVPLAALVGIGASPGAELDLCAVLPASLRWFWTAVTVAGDAGAHLDALERMLDEAEHRLPALEWVLVRLPVNHEILCFECSDFVATRVGDQHVLYQKRTVAVGTPPGWEHEEVEHVVFLP</sequence>
<evidence type="ECO:0008006" key="3">
    <source>
        <dbReference type="Google" id="ProtNLM"/>
    </source>
</evidence>
<keyword evidence="2" id="KW-1185">Reference proteome</keyword>
<evidence type="ECO:0000313" key="2">
    <source>
        <dbReference type="Proteomes" id="UP000756346"/>
    </source>
</evidence>
<dbReference type="AlphaFoldDB" id="A0A9P8XXU7"/>
<reference evidence="1" key="1">
    <citation type="journal article" date="2021" name="Nat. Commun.">
        <title>Genetic determinants of endophytism in the Arabidopsis root mycobiome.</title>
        <authorList>
            <person name="Mesny F."/>
            <person name="Miyauchi S."/>
            <person name="Thiergart T."/>
            <person name="Pickel B."/>
            <person name="Atanasova L."/>
            <person name="Karlsson M."/>
            <person name="Huettel B."/>
            <person name="Barry K.W."/>
            <person name="Haridas S."/>
            <person name="Chen C."/>
            <person name="Bauer D."/>
            <person name="Andreopoulos W."/>
            <person name="Pangilinan J."/>
            <person name="LaButti K."/>
            <person name="Riley R."/>
            <person name="Lipzen A."/>
            <person name="Clum A."/>
            <person name="Drula E."/>
            <person name="Henrissat B."/>
            <person name="Kohler A."/>
            <person name="Grigoriev I.V."/>
            <person name="Martin F.M."/>
            <person name="Hacquard S."/>
        </authorList>
    </citation>
    <scope>NUCLEOTIDE SEQUENCE</scope>
    <source>
        <strain evidence="1">MPI-CAGE-CH-0230</strain>
    </source>
</reference>
<evidence type="ECO:0000313" key="1">
    <source>
        <dbReference type="EMBL" id="KAH7024811.1"/>
    </source>
</evidence>
<protein>
    <recommendedName>
        <fullName evidence="3">F-box domain-containing protein</fullName>
    </recommendedName>
</protein>
<dbReference type="GeneID" id="70184607"/>
<gene>
    <name evidence="1" type="ORF">B0I36DRAFT_332062</name>
</gene>
<dbReference type="RefSeq" id="XP_046008359.1">
    <property type="nucleotide sequence ID" value="XM_046155061.1"/>
</dbReference>
<dbReference type="EMBL" id="JAGTJQ010000009">
    <property type="protein sequence ID" value="KAH7024811.1"/>
    <property type="molecule type" value="Genomic_DNA"/>
</dbReference>
<dbReference type="Proteomes" id="UP000756346">
    <property type="component" value="Unassembled WGS sequence"/>
</dbReference>
<comment type="caution">
    <text evidence="1">The sequence shown here is derived from an EMBL/GenBank/DDBJ whole genome shotgun (WGS) entry which is preliminary data.</text>
</comment>
<organism evidence="1 2">
    <name type="scientific">Microdochium trichocladiopsis</name>
    <dbReference type="NCBI Taxonomy" id="1682393"/>
    <lineage>
        <taxon>Eukaryota</taxon>
        <taxon>Fungi</taxon>
        <taxon>Dikarya</taxon>
        <taxon>Ascomycota</taxon>
        <taxon>Pezizomycotina</taxon>
        <taxon>Sordariomycetes</taxon>
        <taxon>Xylariomycetidae</taxon>
        <taxon>Xylariales</taxon>
        <taxon>Microdochiaceae</taxon>
        <taxon>Microdochium</taxon>
    </lineage>
</organism>